<comment type="caution">
    <text evidence="1">The sequence shown here is derived from an EMBL/GenBank/DDBJ whole genome shotgun (WGS) entry which is preliminary data.</text>
</comment>
<gene>
    <name evidence="1" type="ORF">S01H4_27728</name>
</gene>
<proteinExistence type="predicted"/>
<protein>
    <submittedName>
        <fullName evidence="1">Uncharacterized protein</fullName>
    </submittedName>
</protein>
<reference evidence="1" key="1">
    <citation type="journal article" date="2014" name="Front. Microbiol.">
        <title>High frequency of phylogenetically diverse reductive dehalogenase-homologous genes in deep subseafloor sedimentary metagenomes.</title>
        <authorList>
            <person name="Kawai M."/>
            <person name="Futagami T."/>
            <person name="Toyoda A."/>
            <person name="Takaki Y."/>
            <person name="Nishi S."/>
            <person name="Hori S."/>
            <person name="Arai W."/>
            <person name="Tsubouchi T."/>
            <person name="Morono Y."/>
            <person name="Uchiyama I."/>
            <person name="Ito T."/>
            <person name="Fujiyama A."/>
            <person name="Inagaki F."/>
            <person name="Takami H."/>
        </authorList>
    </citation>
    <scope>NUCLEOTIDE SEQUENCE</scope>
    <source>
        <strain evidence="1">Expedition CK06-06</strain>
    </source>
</reference>
<evidence type="ECO:0000313" key="1">
    <source>
        <dbReference type="EMBL" id="GAG79130.1"/>
    </source>
</evidence>
<organism evidence="1">
    <name type="scientific">marine sediment metagenome</name>
    <dbReference type="NCBI Taxonomy" id="412755"/>
    <lineage>
        <taxon>unclassified sequences</taxon>
        <taxon>metagenomes</taxon>
        <taxon>ecological metagenomes</taxon>
    </lineage>
</organism>
<name>X1A9P4_9ZZZZ</name>
<sequence>MKLTHKEKVLLRNIIIENEPLFYTQTALKKYDDKQLRTLAKEIIRKFKLLLIIPCLRYL</sequence>
<dbReference type="AlphaFoldDB" id="X1A9P4"/>
<dbReference type="EMBL" id="BART01013615">
    <property type="protein sequence ID" value="GAG79130.1"/>
    <property type="molecule type" value="Genomic_DNA"/>
</dbReference>
<accession>X1A9P4</accession>